<accession>T1XN82</accession>
<dbReference type="Proteomes" id="UP000016223">
    <property type="component" value="Chromosome 2"/>
</dbReference>
<dbReference type="KEGG" id="vpd:VAPA_2c10140"/>
<name>T1XN82_VARPD</name>
<protein>
    <submittedName>
        <fullName evidence="1">Uncharacterized protein</fullName>
    </submittedName>
</protein>
<reference evidence="1 2" key="1">
    <citation type="submission" date="2012-10" db="EMBL/GenBank/DDBJ databases">
        <title>Genome sequence of Variovorax paradoxus B4.</title>
        <authorList>
            <person name="Schuldes J."/>
            <person name="Brandt U."/>
            <person name="Hiessl S."/>
            <person name="Wuebbeler J.H."/>
            <person name="Thuermer A."/>
            <person name="Steinbuechel A."/>
            <person name="Daniel R."/>
        </authorList>
    </citation>
    <scope>NUCLEOTIDE SEQUENCE [LARGE SCALE GENOMIC DNA]</scope>
    <source>
        <strain evidence="1 2">B4</strain>
    </source>
</reference>
<organism evidence="1 2">
    <name type="scientific">Variovorax paradoxus B4</name>
    <dbReference type="NCBI Taxonomy" id="1246301"/>
    <lineage>
        <taxon>Bacteria</taxon>
        <taxon>Pseudomonadati</taxon>
        <taxon>Pseudomonadota</taxon>
        <taxon>Betaproteobacteria</taxon>
        <taxon>Burkholderiales</taxon>
        <taxon>Comamonadaceae</taxon>
        <taxon>Variovorax</taxon>
    </lineage>
</organism>
<evidence type="ECO:0000313" key="2">
    <source>
        <dbReference type="Proteomes" id="UP000016223"/>
    </source>
</evidence>
<sequence length="64" mass="7628">MNRNQGHFSRRVRMQPEKDHIKIMPFTDGIDQAEEMLEGDMVNADHIQRRVRGRNARLRRSHGM</sequence>
<dbReference type="EMBL" id="CP003912">
    <property type="protein sequence ID" value="AGU53570.1"/>
    <property type="molecule type" value="Genomic_DNA"/>
</dbReference>
<gene>
    <name evidence="1" type="ORF">VAPA_2c10140</name>
</gene>
<dbReference type="AlphaFoldDB" id="T1XN82"/>
<evidence type="ECO:0000313" key="1">
    <source>
        <dbReference type="EMBL" id="AGU53570.1"/>
    </source>
</evidence>
<dbReference type="HOGENOM" id="CLU_2866552_0_0_4"/>
<proteinExistence type="predicted"/>